<name>A0A814FKP2_9BILA</name>
<proteinExistence type="predicted"/>
<keyword evidence="3" id="KW-1185">Reference proteome</keyword>
<dbReference type="EMBL" id="CAJNOC010003424">
    <property type="protein sequence ID" value="CAF0981903.1"/>
    <property type="molecule type" value="Genomic_DNA"/>
</dbReference>
<sequence length="367" mass="42592">MSEDSNLAIFYSIGILSVALGITIYGLDIAVMTKTTYSGSIAMNSFDAQISYSNIYISTIVLGFIYILGQAVSIYLATENKGLNFLYLSFAIIILNCYYYYYTSREAISYKFFICFNYTYYRFVQARALLTLISVILLIGVHIMWMIDEKNRSERVLNVFTLIKLNTNFNKDINPKAIKIGYFTEKEIDQIKENNFIKYSNYTNRIISNLNDIIFSDNKRVAYRTCTRSSCTYYYLRTLNAEITCNSDSEKFYSDCSTAHKLKIQIKYLDGGHYPIYNCALIEKDATCRQACPGLIDHKLFLVQELNDRVDPRWDGFCNCEFKSPRIKLTEDIGLNLCDNKGSLLKINYLIFSLFNFLAYFNFYKIF</sequence>
<keyword evidence="1" id="KW-1133">Transmembrane helix</keyword>
<organism evidence="2 3">
    <name type="scientific">Brachionus calyciflorus</name>
    <dbReference type="NCBI Taxonomy" id="104777"/>
    <lineage>
        <taxon>Eukaryota</taxon>
        <taxon>Metazoa</taxon>
        <taxon>Spiralia</taxon>
        <taxon>Gnathifera</taxon>
        <taxon>Rotifera</taxon>
        <taxon>Eurotatoria</taxon>
        <taxon>Monogononta</taxon>
        <taxon>Pseudotrocha</taxon>
        <taxon>Ploima</taxon>
        <taxon>Brachionidae</taxon>
        <taxon>Brachionus</taxon>
    </lineage>
</organism>
<feature type="transmembrane region" description="Helical" evidence="1">
    <location>
        <begin position="85"/>
        <end position="102"/>
    </location>
</feature>
<gene>
    <name evidence="2" type="ORF">OXX778_LOCUS15466</name>
</gene>
<evidence type="ECO:0000313" key="3">
    <source>
        <dbReference type="Proteomes" id="UP000663879"/>
    </source>
</evidence>
<dbReference type="AlphaFoldDB" id="A0A814FKP2"/>
<comment type="caution">
    <text evidence="2">The sequence shown here is derived from an EMBL/GenBank/DDBJ whole genome shotgun (WGS) entry which is preliminary data.</text>
</comment>
<protein>
    <submittedName>
        <fullName evidence="2">Uncharacterized protein</fullName>
    </submittedName>
</protein>
<keyword evidence="1" id="KW-0812">Transmembrane</keyword>
<accession>A0A814FKP2</accession>
<keyword evidence="1" id="KW-0472">Membrane</keyword>
<dbReference type="Proteomes" id="UP000663879">
    <property type="component" value="Unassembled WGS sequence"/>
</dbReference>
<evidence type="ECO:0000313" key="2">
    <source>
        <dbReference type="EMBL" id="CAF0981903.1"/>
    </source>
</evidence>
<feature type="transmembrane region" description="Helical" evidence="1">
    <location>
        <begin position="55"/>
        <end position="78"/>
    </location>
</feature>
<dbReference type="OrthoDB" id="10155085at2759"/>
<feature type="transmembrane region" description="Helical" evidence="1">
    <location>
        <begin position="7"/>
        <end position="27"/>
    </location>
</feature>
<reference evidence="2" key="1">
    <citation type="submission" date="2021-02" db="EMBL/GenBank/DDBJ databases">
        <authorList>
            <person name="Nowell W R."/>
        </authorList>
    </citation>
    <scope>NUCLEOTIDE SEQUENCE</scope>
    <source>
        <strain evidence="2">Ploen Becks lab</strain>
    </source>
</reference>
<feature type="transmembrane region" description="Helical" evidence="1">
    <location>
        <begin position="128"/>
        <end position="147"/>
    </location>
</feature>
<evidence type="ECO:0000256" key="1">
    <source>
        <dbReference type="SAM" id="Phobius"/>
    </source>
</evidence>
<feature type="transmembrane region" description="Helical" evidence="1">
    <location>
        <begin position="347"/>
        <end position="364"/>
    </location>
</feature>